<comment type="caution">
    <text evidence="1">The sequence shown here is derived from an EMBL/GenBank/DDBJ whole genome shotgun (WGS) entry which is preliminary data.</text>
</comment>
<organism evidence="1 2">
    <name type="scientific">Shewanella electrica</name>
    <dbReference type="NCBI Taxonomy" id="515560"/>
    <lineage>
        <taxon>Bacteria</taxon>
        <taxon>Pseudomonadati</taxon>
        <taxon>Pseudomonadota</taxon>
        <taxon>Gammaproteobacteria</taxon>
        <taxon>Alteromonadales</taxon>
        <taxon>Shewanellaceae</taxon>
        <taxon>Shewanella</taxon>
    </lineage>
</organism>
<dbReference type="Proteomes" id="UP001201549">
    <property type="component" value="Unassembled WGS sequence"/>
</dbReference>
<dbReference type="InterPro" id="IPR022050">
    <property type="entry name" value="T_hemolysin"/>
</dbReference>
<protein>
    <submittedName>
        <fullName evidence="1">Thermostable hemolysin</fullName>
    </submittedName>
</protein>
<gene>
    <name evidence="1" type="ORF">L9G74_01245</name>
</gene>
<keyword evidence="2" id="KW-1185">Reference proteome</keyword>
<reference evidence="2" key="1">
    <citation type="submission" date="2023-07" db="EMBL/GenBank/DDBJ databases">
        <title>Shewanella mangrovi sp. nov., an acetaldehyde- degrading bacterium isolated from mangrove sediment.</title>
        <authorList>
            <person name="Liu Y."/>
        </authorList>
    </citation>
    <scope>NUCLEOTIDE SEQUENCE [LARGE SCALE GENOMIC DNA]</scope>
    <source>
        <strain evidence="2">C32</strain>
    </source>
</reference>
<accession>A0ABT2FFK1</accession>
<evidence type="ECO:0000313" key="1">
    <source>
        <dbReference type="EMBL" id="MCS4555059.1"/>
    </source>
</evidence>
<dbReference type="RefSeq" id="WP_238894460.1">
    <property type="nucleotide sequence ID" value="NZ_JAKOGG010000001.1"/>
</dbReference>
<sequence length="239" mass="26789">MNQASGNSYPSVESASQVLASITERPLFTLTVPQQSQRQAAEQFIAEQFKSVHQAHIHRFMPLLLSLLTPEQQIVAAFGLRPGTETPLFLEQYLAQPIEQLVASQFKQPVDRLRLVEVGNLAVTQKAYGPSLMAALATLLHLCQFEWMVFTATSQVQRLMLMLGFSPIPLCVADPAKLRDDEEDWGSYYLNQPTVMVGSIKTAIAVVEQHPRLRRIQQQLLPDITRAANTILPQLQQSR</sequence>
<name>A0ABT2FFK1_9GAMM</name>
<dbReference type="Pfam" id="PF12261">
    <property type="entry name" value="T_hemolysin"/>
    <property type="match status" value="1"/>
</dbReference>
<dbReference type="EMBL" id="JAKOGG010000001">
    <property type="protein sequence ID" value="MCS4555059.1"/>
    <property type="molecule type" value="Genomic_DNA"/>
</dbReference>
<evidence type="ECO:0000313" key="2">
    <source>
        <dbReference type="Proteomes" id="UP001201549"/>
    </source>
</evidence>
<proteinExistence type="predicted"/>